<comment type="caution">
    <text evidence="2">The sequence shown here is derived from an EMBL/GenBank/DDBJ whole genome shotgun (WGS) entry which is preliminary data.</text>
</comment>
<proteinExistence type="predicted"/>
<feature type="region of interest" description="Disordered" evidence="1">
    <location>
        <begin position="50"/>
        <end position="70"/>
    </location>
</feature>
<accession>A0AAW1Q9F0</accession>
<feature type="region of interest" description="Disordered" evidence="1">
    <location>
        <begin position="82"/>
        <end position="114"/>
    </location>
</feature>
<dbReference type="Proteomes" id="UP001438707">
    <property type="component" value="Unassembled WGS sequence"/>
</dbReference>
<evidence type="ECO:0000313" key="2">
    <source>
        <dbReference type="EMBL" id="KAK9817636.1"/>
    </source>
</evidence>
<reference evidence="2 3" key="1">
    <citation type="journal article" date="2024" name="Nat. Commun.">
        <title>Phylogenomics reveals the evolutionary origins of lichenization in chlorophyte algae.</title>
        <authorList>
            <person name="Puginier C."/>
            <person name="Libourel C."/>
            <person name="Otte J."/>
            <person name="Skaloud P."/>
            <person name="Haon M."/>
            <person name="Grisel S."/>
            <person name="Petersen M."/>
            <person name="Berrin J.G."/>
            <person name="Delaux P.M."/>
            <person name="Dal Grande F."/>
            <person name="Keller J."/>
        </authorList>
    </citation>
    <scope>NUCLEOTIDE SEQUENCE [LARGE SCALE GENOMIC DNA]</scope>
    <source>
        <strain evidence="2 3">SAG 2145</strain>
    </source>
</reference>
<organism evidence="2 3">
    <name type="scientific">Apatococcus lobatus</name>
    <dbReference type="NCBI Taxonomy" id="904363"/>
    <lineage>
        <taxon>Eukaryota</taxon>
        <taxon>Viridiplantae</taxon>
        <taxon>Chlorophyta</taxon>
        <taxon>core chlorophytes</taxon>
        <taxon>Trebouxiophyceae</taxon>
        <taxon>Chlorellales</taxon>
        <taxon>Chlorellaceae</taxon>
        <taxon>Apatococcus</taxon>
    </lineage>
</organism>
<dbReference type="AlphaFoldDB" id="A0AAW1Q9F0"/>
<protein>
    <submittedName>
        <fullName evidence="2">Uncharacterized protein</fullName>
    </submittedName>
</protein>
<dbReference type="EMBL" id="JALJOS010000063">
    <property type="protein sequence ID" value="KAK9817636.1"/>
    <property type="molecule type" value="Genomic_DNA"/>
</dbReference>
<sequence length="122" mass="12491">MCHAERMAAFGANMAQDFSSTRTGCSTVNPLRFQDSRRSYGEAHAALPGSFIADRQGPPGRGGRGGQFPAGALRQNVAVPAAGLESAPNAPHSILGDRAGSGKGSGKVEQQGQLVAGLVGWD</sequence>
<evidence type="ECO:0000256" key="1">
    <source>
        <dbReference type="SAM" id="MobiDB-lite"/>
    </source>
</evidence>
<name>A0AAW1Q9F0_9CHLO</name>
<keyword evidence="3" id="KW-1185">Reference proteome</keyword>
<gene>
    <name evidence="2" type="ORF">WJX74_010758</name>
</gene>
<evidence type="ECO:0000313" key="3">
    <source>
        <dbReference type="Proteomes" id="UP001438707"/>
    </source>
</evidence>
<feature type="compositionally biased region" description="Gly residues" evidence="1">
    <location>
        <begin position="59"/>
        <end position="68"/>
    </location>
</feature>